<feature type="compositionally biased region" description="Polar residues" evidence="5">
    <location>
        <begin position="400"/>
        <end position="417"/>
    </location>
</feature>
<dbReference type="PANTHER" id="PTHR23423">
    <property type="entry name" value="ORGANIC SOLUTE TRANSPORTER-RELATED"/>
    <property type="match status" value="1"/>
</dbReference>
<dbReference type="Proteomes" id="UP001428341">
    <property type="component" value="Unassembled WGS sequence"/>
</dbReference>
<feature type="transmembrane region" description="Helical" evidence="6">
    <location>
        <begin position="171"/>
        <end position="195"/>
    </location>
</feature>
<dbReference type="EMBL" id="JBCGBO010000006">
    <property type="protein sequence ID" value="KAK9192395.1"/>
    <property type="molecule type" value="Genomic_DNA"/>
</dbReference>
<evidence type="ECO:0000313" key="7">
    <source>
        <dbReference type="EMBL" id="KAK9192395.1"/>
    </source>
</evidence>
<gene>
    <name evidence="7" type="ORF">WN944_003085</name>
</gene>
<feature type="region of interest" description="Disordered" evidence="5">
    <location>
        <begin position="400"/>
        <end position="421"/>
    </location>
</feature>
<evidence type="ECO:0000256" key="1">
    <source>
        <dbReference type="ARBA" id="ARBA00004141"/>
    </source>
</evidence>
<proteinExistence type="predicted"/>
<dbReference type="Pfam" id="PF03619">
    <property type="entry name" value="Solute_trans_a"/>
    <property type="match status" value="1"/>
</dbReference>
<keyword evidence="8" id="KW-1185">Reference proteome</keyword>
<evidence type="ECO:0000256" key="6">
    <source>
        <dbReference type="SAM" id="Phobius"/>
    </source>
</evidence>
<feature type="transmembrane region" description="Helical" evidence="6">
    <location>
        <begin position="138"/>
        <end position="159"/>
    </location>
</feature>
<feature type="transmembrane region" description="Helical" evidence="6">
    <location>
        <begin position="6"/>
        <end position="32"/>
    </location>
</feature>
<protein>
    <submittedName>
        <fullName evidence="7">Uncharacterized protein</fullName>
    </submittedName>
</protein>
<dbReference type="SMART" id="SM01417">
    <property type="entry name" value="Solute_trans_a"/>
    <property type="match status" value="1"/>
</dbReference>
<feature type="transmembrane region" description="Helical" evidence="6">
    <location>
        <begin position="84"/>
        <end position="103"/>
    </location>
</feature>
<dbReference type="GO" id="GO:0016020">
    <property type="term" value="C:membrane"/>
    <property type="evidence" value="ECO:0007669"/>
    <property type="project" value="UniProtKB-SubCell"/>
</dbReference>
<reference evidence="7 8" key="1">
    <citation type="submission" date="2024-05" db="EMBL/GenBank/DDBJ databases">
        <title>Haplotype-resolved chromosome-level genome assembly of Huyou (Citrus changshanensis).</title>
        <authorList>
            <person name="Miao C."/>
            <person name="Chen W."/>
            <person name="Wu Y."/>
            <person name="Wang L."/>
            <person name="Zhao S."/>
            <person name="Grierson D."/>
            <person name="Xu C."/>
            <person name="Chen K."/>
        </authorList>
    </citation>
    <scope>NUCLEOTIDE SEQUENCE [LARGE SCALE GENOMIC DNA]</scope>
    <source>
        <strain evidence="7">01-14</strain>
        <tissue evidence="7">Leaf</tissue>
    </source>
</reference>
<evidence type="ECO:0000313" key="8">
    <source>
        <dbReference type="Proteomes" id="UP001428341"/>
    </source>
</evidence>
<keyword evidence="4 6" id="KW-0472">Membrane</keyword>
<feature type="transmembrane region" description="Helical" evidence="6">
    <location>
        <begin position="207"/>
        <end position="225"/>
    </location>
</feature>
<comment type="caution">
    <text evidence="7">The sequence shown here is derived from an EMBL/GenBank/DDBJ whole genome shotgun (WGS) entry which is preliminary data.</text>
</comment>
<feature type="transmembrane region" description="Helical" evidence="6">
    <location>
        <begin position="44"/>
        <end position="64"/>
    </location>
</feature>
<evidence type="ECO:0000256" key="4">
    <source>
        <dbReference type="ARBA" id="ARBA00023136"/>
    </source>
</evidence>
<dbReference type="InterPro" id="IPR005178">
    <property type="entry name" value="Ostalpha/TMEM184C"/>
</dbReference>
<organism evidence="7 8">
    <name type="scientific">Citrus x changshan-huyou</name>
    <dbReference type="NCBI Taxonomy" id="2935761"/>
    <lineage>
        <taxon>Eukaryota</taxon>
        <taxon>Viridiplantae</taxon>
        <taxon>Streptophyta</taxon>
        <taxon>Embryophyta</taxon>
        <taxon>Tracheophyta</taxon>
        <taxon>Spermatophyta</taxon>
        <taxon>Magnoliopsida</taxon>
        <taxon>eudicotyledons</taxon>
        <taxon>Gunneridae</taxon>
        <taxon>Pentapetalae</taxon>
        <taxon>rosids</taxon>
        <taxon>malvids</taxon>
        <taxon>Sapindales</taxon>
        <taxon>Rutaceae</taxon>
        <taxon>Aurantioideae</taxon>
        <taxon>Citrus</taxon>
    </lineage>
</organism>
<comment type="subcellular location">
    <subcellularLocation>
        <location evidence="1">Membrane</location>
        <topology evidence="1">Multi-pass membrane protein</topology>
    </subcellularLocation>
</comment>
<dbReference type="AlphaFoldDB" id="A0AAP0M0Y9"/>
<evidence type="ECO:0000256" key="2">
    <source>
        <dbReference type="ARBA" id="ARBA00022692"/>
    </source>
</evidence>
<name>A0AAP0M0Y9_9ROSI</name>
<accession>A0AAP0M0Y9</accession>
<evidence type="ECO:0000256" key="5">
    <source>
        <dbReference type="SAM" id="MobiDB-lite"/>
    </source>
</evidence>
<keyword evidence="2 6" id="KW-0812">Transmembrane</keyword>
<keyword evidence="3 6" id="KW-1133">Transmembrane helix</keyword>
<evidence type="ECO:0000256" key="3">
    <source>
        <dbReference type="ARBA" id="ARBA00022989"/>
    </source>
</evidence>
<sequence>MGGESVPFFYIFIAFLCTTGATALAIFHIYRHLLNYTEPTYQRYIVRIIFMVPLFAVMSFLSLVFPERAIYFNSIREVYEAWVIYNFLSLCLAWVGGPGAVVLSLSGRVLKPSVCLMTCCLPPVPLDGRFIRRCKQGCVQFVILKPILVVATLILYANGKYKDGNFSPDQGYLYITIIYTISYTMALYALVLFYMACRDLLHPFNPVPKFIMIKSVVFLTYWQYFRYGRNEAIIRTDEAGGIVSVYSVLERKSRQIPGVLVFLAAKSGLIENTDEAAKFQDFILCIEMLIAAVGHLFAFPYKEYAGANIGGSRGLTGSLAHALKLNDFYHDTVHQISFTYKAGLMTAYILQFAPTYHDYVLYNHNEGDEGTRKYRSRTFVPTGHEMDAVRRNKLDEIQLSSVSSSDASTPKHSSTMPDTAHSDGIKSSLLVDVSNSLSAPYDMALIDIDMSSYPAKVPAAKENETSYLFVFMVSNSTPTFDCPLQISSLVFGRSHNSNMLYMNMNAYEEYMEKRQLFLRSYQFCRKKSLTERMRASLFRVKRVIWLRLKNARRIRKLVWSRLRFICRRRRRFVRLMNQHNYYNNYYSTSNNNNNNNSSCFW</sequence>